<proteinExistence type="predicted"/>
<dbReference type="InterPro" id="IPR013783">
    <property type="entry name" value="Ig-like_fold"/>
</dbReference>
<name>A0A3B0TM77_9ZZZZ</name>
<evidence type="ECO:0000259" key="1">
    <source>
        <dbReference type="Pfam" id="PF18962"/>
    </source>
</evidence>
<dbReference type="NCBIfam" id="TIGR04183">
    <property type="entry name" value="Por_Secre_tail"/>
    <property type="match status" value="1"/>
</dbReference>
<sequence>MTETYEVTQPDIVEETIVQPTCMGDSDGSIAVVVNGGNGSFTYSWNTGATTNSISSLSAGSYTVTITGFGNGPLTRTYVIEDPLPLSVDLGENRVLCADQELVLDATVEDETATYTWTSDNGFSSTEPSVTLTTTGNYTVTVGTASGCSATGTVFVDISTAEINAEFAMSSQVFVGEKVLGVDISFPLPETIEWVFPEEATVIKQDSDEIELTFKEAGEYEIGITTTQGDCIAQKTKKIIVVEKDATIQEEDTENGKKLIEEFIIYPNPTSGKFTADVNLTERGNISIKVFNLTSNAMMAFEKDRGKTAYSIPFDLSGLPAGVYAVLLETPYGDTLRKIIIK</sequence>
<evidence type="ECO:0000313" key="2">
    <source>
        <dbReference type="EMBL" id="VAW14467.1"/>
    </source>
</evidence>
<reference evidence="2" key="1">
    <citation type="submission" date="2018-06" db="EMBL/GenBank/DDBJ databases">
        <authorList>
            <person name="Zhirakovskaya E."/>
        </authorList>
    </citation>
    <scope>NUCLEOTIDE SEQUENCE</scope>
</reference>
<dbReference type="InterPro" id="IPR025667">
    <property type="entry name" value="SprB_repeat"/>
</dbReference>
<dbReference type="InterPro" id="IPR026444">
    <property type="entry name" value="Secre_tail"/>
</dbReference>
<gene>
    <name evidence="2" type="ORF">MNBD_BACTEROID03-623</name>
</gene>
<dbReference type="Gene3D" id="2.60.40.10">
    <property type="entry name" value="Immunoglobulins"/>
    <property type="match status" value="1"/>
</dbReference>
<dbReference type="SUPFAM" id="SSF49299">
    <property type="entry name" value="PKD domain"/>
    <property type="match status" value="1"/>
</dbReference>
<dbReference type="InterPro" id="IPR035986">
    <property type="entry name" value="PKD_dom_sf"/>
</dbReference>
<protein>
    <submittedName>
        <fullName evidence="2">Internalin, putative</fullName>
    </submittedName>
</protein>
<dbReference type="AlphaFoldDB" id="A0A3B0TM77"/>
<organism evidence="2">
    <name type="scientific">hydrothermal vent metagenome</name>
    <dbReference type="NCBI Taxonomy" id="652676"/>
    <lineage>
        <taxon>unclassified sequences</taxon>
        <taxon>metagenomes</taxon>
        <taxon>ecological metagenomes</taxon>
    </lineage>
</organism>
<accession>A0A3B0TM77</accession>
<dbReference type="Pfam" id="PF13573">
    <property type="entry name" value="SprB"/>
    <property type="match status" value="1"/>
</dbReference>
<feature type="domain" description="Secretion system C-terminal sorting" evidence="1">
    <location>
        <begin position="265"/>
        <end position="341"/>
    </location>
</feature>
<dbReference type="EMBL" id="UOEL01000118">
    <property type="protein sequence ID" value="VAW14467.1"/>
    <property type="molecule type" value="Genomic_DNA"/>
</dbReference>
<dbReference type="Pfam" id="PF18962">
    <property type="entry name" value="Por_Secre_tail"/>
    <property type="match status" value="1"/>
</dbReference>